<evidence type="ECO:0000256" key="1">
    <source>
        <dbReference type="ARBA" id="ARBA00022741"/>
    </source>
</evidence>
<evidence type="ECO:0000313" key="11">
    <source>
        <dbReference type="EMBL" id="QEE15163.1"/>
    </source>
</evidence>
<dbReference type="Gene3D" id="3.40.50.300">
    <property type="entry name" value="P-loop containing nucleotide triphosphate hydrolases"/>
    <property type="match status" value="2"/>
</dbReference>
<keyword evidence="3 6" id="KW-0347">Helicase</keyword>
<dbReference type="PROSITE" id="PS51194">
    <property type="entry name" value="HELICASE_CTER"/>
    <property type="match status" value="1"/>
</dbReference>
<dbReference type="AlphaFoldDB" id="A0A5B9D7Y7"/>
<dbReference type="PANTHER" id="PTHR47959">
    <property type="entry name" value="ATP-DEPENDENT RNA HELICASE RHLE-RELATED"/>
    <property type="match status" value="1"/>
</dbReference>
<dbReference type="InterPro" id="IPR044742">
    <property type="entry name" value="DEAD/DEAH_RhlB"/>
</dbReference>
<dbReference type="InterPro" id="IPR014001">
    <property type="entry name" value="Helicase_ATP-bd"/>
</dbReference>
<sequence length="439" mass="51053">MNFQDMNLKQAIFQGLEEMEIFNPTPIQKQTIPQALDNPKSHIMAQARTGSGKTLAFAIPIAQNIDNNQKKIQAIILVPTRELCKQVAEVFVSLTQFSKLNIVQVYGGVSIERQIRTIQDGSQIVVATPGRLIDLYNRNRINFREVKFVVLDEADRMLDMGFMPDIEFLLLQAMKNLTPRMMLFSATMLEQVKSLAKRFTHGKNIIEIDVSKDSLTVGNCHQFYYMFDDKRDKYYHFIRIIRKEHPKHCMIFVNTKRTGDWLFGRIIDEKNLNLKPELISGNLTQRKREVVLDKFRKRKINCLIATDVAARGLDIEKVSHVFNYDLPEFEENYVHRIGRTARVTGTSGKVEKGTAISLVQSDQYRTLTRIEGFMNKEIEKRPLPKRQGNENWNRGSNKQSSQKQGYRRTDQKSQPRRSSYNPNKNKSKKDHSDRRNFLY</sequence>
<dbReference type="GeneID" id="41328986"/>
<dbReference type="GO" id="GO:0003724">
    <property type="term" value="F:RNA helicase activity"/>
    <property type="evidence" value="ECO:0007669"/>
    <property type="project" value="UniProtKB-EC"/>
</dbReference>
<dbReference type="Pfam" id="PF00271">
    <property type="entry name" value="Helicase_C"/>
    <property type="match status" value="1"/>
</dbReference>
<evidence type="ECO:0000259" key="9">
    <source>
        <dbReference type="PROSITE" id="PS51194"/>
    </source>
</evidence>
<dbReference type="InterPro" id="IPR001650">
    <property type="entry name" value="Helicase_C-like"/>
</dbReference>
<feature type="region of interest" description="Disordered" evidence="7">
    <location>
        <begin position="375"/>
        <end position="439"/>
    </location>
</feature>
<name>A0A5B9D7Y7_9ARCH</name>
<dbReference type="GO" id="GO:0016787">
    <property type="term" value="F:hydrolase activity"/>
    <property type="evidence" value="ECO:0007669"/>
    <property type="project" value="UniProtKB-KW"/>
</dbReference>
<organism evidence="11 12">
    <name type="scientific">Promethearchaeum syntrophicum</name>
    <dbReference type="NCBI Taxonomy" id="2594042"/>
    <lineage>
        <taxon>Archaea</taxon>
        <taxon>Promethearchaeati</taxon>
        <taxon>Promethearchaeota</taxon>
        <taxon>Promethearchaeia</taxon>
        <taxon>Promethearchaeales</taxon>
        <taxon>Promethearchaeaceae</taxon>
        <taxon>Promethearchaeum</taxon>
    </lineage>
</organism>
<dbReference type="GO" id="GO:0003676">
    <property type="term" value="F:nucleic acid binding"/>
    <property type="evidence" value="ECO:0007669"/>
    <property type="project" value="InterPro"/>
</dbReference>
<evidence type="ECO:0000256" key="4">
    <source>
        <dbReference type="ARBA" id="ARBA00022840"/>
    </source>
</evidence>
<dbReference type="EMBL" id="CP042905">
    <property type="protein sequence ID" value="QEE15163.1"/>
    <property type="molecule type" value="Genomic_DNA"/>
</dbReference>
<evidence type="ECO:0000256" key="6">
    <source>
        <dbReference type="RuleBase" id="RU000492"/>
    </source>
</evidence>
<evidence type="ECO:0000259" key="10">
    <source>
        <dbReference type="PROSITE" id="PS51195"/>
    </source>
</evidence>
<dbReference type="GO" id="GO:0005524">
    <property type="term" value="F:ATP binding"/>
    <property type="evidence" value="ECO:0007669"/>
    <property type="project" value="UniProtKB-KW"/>
</dbReference>
<keyword evidence="4 6" id="KW-0067">ATP-binding</keyword>
<dbReference type="InterPro" id="IPR050079">
    <property type="entry name" value="DEAD_box_RNA_helicase"/>
</dbReference>
<evidence type="ECO:0000256" key="5">
    <source>
        <dbReference type="PROSITE-ProRule" id="PRU00552"/>
    </source>
</evidence>
<dbReference type="EC" id="3.6.4.-" evidence="11"/>
<evidence type="ECO:0000256" key="7">
    <source>
        <dbReference type="SAM" id="MobiDB-lite"/>
    </source>
</evidence>
<dbReference type="GO" id="GO:0140097">
    <property type="term" value="F:catalytic activity, acting on DNA"/>
    <property type="evidence" value="ECO:0007669"/>
    <property type="project" value="UniProtKB-ARBA"/>
</dbReference>
<dbReference type="InterPro" id="IPR014014">
    <property type="entry name" value="RNA_helicase_DEAD_Q_motif"/>
</dbReference>
<dbReference type="PANTHER" id="PTHR47959:SF1">
    <property type="entry name" value="ATP-DEPENDENT RNA HELICASE DBPA"/>
    <property type="match status" value="1"/>
</dbReference>
<dbReference type="CDD" id="cd00268">
    <property type="entry name" value="DEADc"/>
    <property type="match status" value="1"/>
</dbReference>
<evidence type="ECO:0000313" key="12">
    <source>
        <dbReference type="Proteomes" id="UP000321408"/>
    </source>
</evidence>
<feature type="domain" description="Helicase C-terminal" evidence="9">
    <location>
        <begin position="233"/>
        <end position="389"/>
    </location>
</feature>
<keyword evidence="12" id="KW-1185">Reference proteome</keyword>
<reference evidence="11 12" key="2">
    <citation type="journal article" date="2024" name="Int. J. Syst. Evol. Microbiol.">
        <title>Promethearchaeum syntrophicum gen. nov., sp. nov., an anaerobic, obligately syntrophic archaeon, the first isolate of the lineage 'Asgard' archaea, and proposal of the new archaeal phylum Promethearchaeota phyl. nov. and kingdom Promethearchaeati regn. nov.</title>
        <authorList>
            <person name="Imachi H."/>
            <person name="Nobu M.K."/>
            <person name="Kato S."/>
            <person name="Takaki Y."/>
            <person name="Miyazaki M."/>
            <person name="Miyata M."/>
            <person name="Ogawara M."/>
            <person name="Saito Y."/>
            <person name="Sakai S."/>
            <person name="Tahara Y.O."/>
            <person name="Takano Y."/>
            <person name="Tasumi E."/>
            <person name="Uematsu K."/>
            <person name="Yoshimura T."/>
            <person name="Itoh T."/>
            <person name="Ohkuma M."/>
            <person name="Takai K."/>
        </authorList>
    </citation>
    <scope>NUCLEOTIDE SEQUENCE [LARGE SCALE GENOMIC DNA]</scope>
    <source>
        <strain evidence="11 12">MK-D1</strain>
    </source>
</reference>
<keyword evidence="1 6" id="KW-0547">Nucleotide-binding</keyword>
<evidence type="ECO:0000256" key="2">
    <source>
        <dbReference type="ARBA" id="ARBA00022801"/>
    </source>
</evidence>
<evidence type="ECO:0000256" key="3">
    <source>
        <dbReference type="ARBA" id="ARBA00022806"/>
    </source>
</evidence>
<keyword evidence="2 6" id="KW-0378">Hydrolase</keyword>
<dbReference type="PROSITE" id="PS51192">
    <property type="entry name" value="HELICASE_ATP_BIND_1"/>
    <property type="match status" value="1"/>
</dbReference>
<proteinExistence type="inferred from homology"/>
<dbReference type="SMART" id="SM00490">
    <property type="entry name" value="HELICc"/>
    <property type="match status" value="1"/>
</dbReference>
<dbReference type="PROSITE" id="PS51195">
    <property type="entry name" value="Q_MOTIF"/>
    <property type="match status" value="1"/>
</dbReference>
<feature type="compositionally biased region" description="Polar residues" evidence="7">
    <location>
        <begin position="389"/>
        <end position="404"/>
    </location>
</feature>
<dbReference type="SUPFAM" id="SSF52540">
    <property type="entry name" value="P-loop containing nucleoside triphosphate hydrolases"/>
    <property type="match status" value="1"/>
</dbReference>
<dbReference type="InterPro" id="IPR027417">
    <property type="entry name" value="P-loop_NTPase"/>
</dbReference>
<feature type="domain" description="DEAD-box RNA helicase Q" evidence="10">
    <location>
        <begin position="1"/>
        <end position="29"/>
    </location>
</feature>
<dbReference type="CDD" id="cd18787">
    <property type="entry name" value="SF2_C_DEAD"/>
    <property type="match status" value="1"/>
</dbReference>
<dbReference type="InterPro" id="IPR011545">
    <property type="entry name" value="DEAD/DEAH_box_helicase_dom"/>
</dbReference>
<dbReference type="GO" id="GO:0005829">
    <property type="term" value="C:cytosol"/>
    <property type="evidence" value="ECO:0007669"/>
    <property type="project" value="TreeGrafter"/>
</dbReference>
<feature type="compositionally biased region" description="Basic and acidic residues" evidence="7">
    <location>
        <begin position="430"/>
        <end position="439"/>
    </location>
</feature>
<reference evidence="11 12" key="1">
    <citation type="journal article" date="2020" name="Nature">
        <title>Isolation of an archaeon at the prokaryote-eukaryote interface.</title>
        <authorList>
            <person name="Imachi H."/>
            <person name="Nobu M.K."/>
            <person name="Nakahara N."/>
            <person name="Morono Y."/>
            <person name="Ogawara M."/>
            <person name="Takaki Y."/>
            <person name="Takano Y."/>
            <person name="Uematsu K."/>
            <person name="Ikuta T."/>
            <person name="Ito M."/>
            <person name="Matsui Y."/>
            <person name="Miyazaki M."/>
            <person name="Murata K."/>
            <person name="Saito Y."/>
            <person name="Sakai S."/>
            <person name="Song C."/>
            <person name="Tasumi E."/>
            <person name="Yamanaka Y."/>
            <person name="Yamaguchi T."/>
            <person name="Kamagata Y."/>
            <person name="Tamaki H."/>
            <person name="Takai K."/>
        </authorList>
    </citation>
    <scope>NUCLEOTIDE SEQUENCE [LARGE SCALE GENOMIC DNA]</scope>
    <source>
        <strain evidence="11 12">MK-D1</strain>
    </source>
</reference>
<dbReference type="Proteomes" id="UP000321408">
    <property type="component" value="Chromosome"/>
</dbReference>
<dbReference type="Pfam" id="PF00270">
    <property type="entry name" value="DEAD"/>
    <property type="match status" value="1"/>
</dbReference>
<dbReference type="KEGG" id="psyt:DSAG12_00987"/>
<dbReference type="RefSeq" id="WP_147662084.1">
    <property type="nucleotide sequence ID" value="NZ_CP042905.2"/>
</dbReference>
<comment type="similarity">
    <text evidence="6">Belongs to the DEAD box helicase family.</text>
</comment>
<dbReference type="OrthoDB" id="4631at2157"/>
<dbReference type="InterPro" id="IPR000629">
    <property type="entry name" value="RNA-helicase_DEAD-box_CS"/>
</dbReference>
<feature type="short sequence motif" description="Q motif" evidence="5">
    <location>
        <begin position="1"/>
        <end position="29"/>
    </location>
</feature>
<protein>
    <submittedName>
        <fullName evidence="11">DEAD/DEAH box helicase</fullName>
        <ecNumber evidence="11">3.6.4.-</ecNumber>
    </submittedName>
</protein>
<accession>A0A5B9D7Y7</accession>
<evidence type="ECO:0000259" key="8">
    <source>
        <dbReference type="PROSITE" id="PS51192"/>
    </source>
</evidence>
<dbReference type="SMART" id="SM00487">
    <property type="entry name" value="DEXDc"/>
    <property type="match status" value="1"/>
</dbReference>
<feature type="domain" description="Helicase ATP-binding" evidence="8">
    <location>
        <begin position="34"/>
        <end position="206"/>
    </location>
</feature>
<dbReference type="PROSITE" id="PS00039">
    <property type="entry name" value="DEAD_ATP_HELICASE"/>
    <property type="match status" value="1"/>
</dbReference>
<gene>
    <name evidence="11" type="ORF">DSAG12_00987</name>
</gene>